<dbReference type="InterPro" id="IPR013815">
    <property type="entry name" value="ATP_grasp_subdomain_1"/>
</dbReference>
<evidence type="ECO:0000259" key="2">
    <source>
        <dbReference type="PROSITE" id="PS50975"/>
    </source>
</evidence>
<dbReference type="PANTHER" id="PTHR21621:SF0">
    <property type="entry name" value="BETA-CITRYLGLUTAMATE SYNTHASE B-RELATED"/>
    <property type="match status" value="1"/>
</dbReference>
<feature type="domain" description="ATP-grasp" evidence="2">
    <location>
        <begin position="108"/>
        <end position="294"/>
    </location>
</feature>
<organism evidence="3 4">
    <name type="scientific">Candidatus Roizmanbacteria bacterium RIFCSPHIGHO2_02_FULL_37_24</name>
    <dbReference type="NCBI Taxonomy" id="1802037"/>
    <lineage>
        <taxon>Bacteria</taxon>
        <taxon>Candidatus Roizmaniibacteriota</taxon>
    </lineage>
</organism>
<protein>
    <recommendedName>
        <fullName evidence="2">ATP-grasp domain-containing protein</fullName>
    </recommendedName>
</protein>
<dbReference type="EMBL" id="MFZM01000005">
    <property type="protein sequence ID" value="OGK24615.1"/>
    <property type="molecule type" value="Genomic_DNA"/>
</dbReference>
<dbReference type="PANTHER" id="PTHR21621">
    <property type="entry name" value="RIBOSOMAL PROTEIN S6 MODIFICATION PROTEIN"/>
    <property type="match status" value="1"/>
</dbReference>
<dbReference type="GO" id="GO:0046872">
    <property type="term" value="F:metal ion binding"/>
    <property type="evidence" value="ECO:0007669"/>
    <property type="project" value="InterPro"/>
</dbReference>
<sequence length="294" mass="34737">MKKQKKILILRSIYSPIDEKNLHLLTKTPEIELGYYKDLVIDFMSHPKKTSVSINNVPLESYKLVYMRTWKKRHLLTRSLAQYLQHHKVILIDTESLNATHGDKLMQYMMFYTHKLPFPKTLYIPRESMLKKIELIKKAFKTPFIMKATFSSKGKDNYLIRDFDSVEKILTKHDEDEDFLFQEYIPNDFDYRLYVFGYKTVVAYKRTRSKRSRTHLNNLSQGAEGEEVPLKNIKKLCVLAEKIARISRIEVCGVDIVENKYTRKPYLFEINIVPGLSQTTAQMHLKKYLLSLVK</sequence>
<gene>
    <name evidence="3" type="ORF">A3C24_02385</name>
</gene>
<dbReference type="InterPro" id="IPR011761">
    <property type="entry name" value="ATP-grasp"/>
</dbReference>
<evidence type="ECO:0000313" key="4">
    <source>
        <dbReference type="Proteomes" id="UP000177159"/>
    </source>
</evidence>
<dbReference type="GO" id="GO:0018169">
    <property type="term" value="F:ribosomal S6-glutamic acid ligase activity"/>
    <property type="evidence" value="ECO:0007669"/>
    <property type="project" value="TreeGrafter"/>
</dbReference>
<keyword evidence="1" id="KW-0067">ATP-binding</keyword>
<dbReference type="PROSITE" id="PS50975">
    <property type="entry name" value="ATP_GRASP"/>
    <property type="match status" value="1"/>
</dbReference>
<comment type="caution">
    <text evidence="3">The sequence shown here is derived from an EMBL/GenBank/DDBJ whole genome shotgun (WGS) entry which is preliminary data.</text>
</comment>
<accession>A0A1F7H0I2</accession>
<evidence type="ECO:0000256" key="1">
    <source>
        <dbReference type="PROSITE-ProRule" id="PRU00409"/>
    </source>
</evidence>
<dbReference type="InterPro" id="IPR013651">
    <property type="entry name" value="ATP-grasp_RimK-type"/>
</dbReference>
<keyword evidence="1" id="KW-0547">Nucleotide-binding</keyword>
<dbReference type="SUPFAM" id="SSF56059">
    <property type="entry name" value="Glutathione synthetase ATP-binding domain-like"/>
    <property type="match status" value="1"/>
</dbReference>
<reference evidence="3 4" key="1">
    <citation type="journal article" date="2016" name="Nat. Commun.">
        <title>Thousands of microbial genomes shed light on interconnected biogeochemical processes in an aquifer system.</title>
        <authorList>
            <person name="Anantharaman K."/>
            <person name="Brown C.T."/>
            <person name="Hug L.A."/>
            <person name="Sharon I."/>
            <person name="Castelle C.J."/>
            <person name="Probst A.J."/>
            <person name="Thomas B.C."/>
            <person name="Singh A."/>
            <person name="Wilkins M.J."/>
            <person name="Karaoz U."/>
            <person name="Brodie E.L."/>
            <person name="Williams K.H."/>
            <person name="Hubbard S.S."/>
            <person name="Banfield J.F."/>
        </authorList>
    </citation>
    <scope>NUCLEOTIDE SEQUENCE [LARGE SCALE GENOMIC DNA]</scope>
</reference>
<dbReference type="GO" id="GO:0005737">
    <property type="term" value="C:cytoplasm"/>
    <property type="evidence" value="ECO:0007669"/>
    <property type="project" value="TreeGrafter"/>
</dbReference>
<proteinExistence type="predicted"/>
<dbReference type="Pfam" id="PF08443">
    <property type="entry name" value="RimK"/>
    <property type="match status" value="1"/>
</dbReference>
<dbReference type="GO" id="GO:0009432">
    <property type="term" value="P:SOS response"/>
    <property type="evidence" value="ECO:0007669"/>
    <property type="project" value="TreeGrafter"/>
</dbReference>
<dbReference type="Gene3D" id="3.30.470.20">
    <property type="entry name" value="ATP-grasp fold, B domain"/>
    <property type="match status" value="1"/>
</dbReference>
<dbReference type="Gene3D" id="3.30.1490.20">
    <property type="entry name" value="ATP-grasp fold, A domain"/>
    <property type="match status" value="1"/>
</dbReference>
<dbReference type="AlphaFoldDB" id="A0A1F7H0I2"/>
<evidence type="ECO:0000313" key="3">
    <source>
        <dbReference type="EMBL" id="OGK24615.1"/>
    </source>
</evidence>
<dbReference type="Proteomes" id="UP000177159">
    <property type="component" value="Unassembled WGS sequence"/>
</dbReference>
<dbReference type="GO" id="GO:0005524">
    <property type="term" value="F:ATP binding"/>
    <property type="evidence" value="ECO:0007669"/>
    <property type="project" value="UniProtKB-UniRule"/>
</dbReference>
<name>A0A1F7H0I2_9BACT</name>